<comment type="caution">
    <text evidence="1">The sequence shown here is derived from an EMBL/GenBank/DDBJ whole genome shotgun (WGS) entry which is preliminary data.</text>
</comment>
<dbReference type="AlphaFoldDB" id="A0A9Q0ZZX4"/>
<gene>
    <name evidence="1" type="ORF">OIU74_027918</name>
</gene>
<keyword evidence="2" id="KW-1185">Reference proteome</keyword>
<accession>A0A9Q0ZZX4</accession>
<organism evidence="1 2">
    <name type="scientific">Salix koriyanagi</name>
    <dbReference type="NCBI Taxonomy" id="2511006"/>
    <lineage>
        <taxon>Eukaryota</taxon>
        <taxon>Viridiplantae</taxon>
        <taxon>Streptophyta</taxon>
        <taxon>Embryophyta</taxon>
        <taxon>Tracheophyta</taxon>
        <taxon>Spermatophyta</taxon>
        <taxon>Magnoliopsida</taxon>
        <taxon>eudicotyledons</taxon>
        <taxon>Gunneridae</taxon>
        <taxon>Pentapetalae</taxon>
        <taxon>rosids</taxon>
        <taxon>fabids</taxon>
        <taxon>Malpighiales</taxon>
        <taxon>Salicaceae</taxon>
        <taxon>Saliceae</taxon>
        <taxon>Salix</taxon>
    </lineage>
</organism>
<reference evidence="1" key="1">
    <citation type="submission" date="2022-11" db="EMBL/GenBank/DDBJ databases">
        <authorList>
            <person name="Hyden B.L."/>
            <person name="Feng K."/>
            <person name="Yates T."/>
            <person name="Jawdy S."/>
            <person name="Smart L.B."/>
            <person name="Muchero W."/>
        </authorList>
    </citation>
    <scope>NUCLEOTIDE SEQUENCE</scope>
    <source>
        <tissue evidence="1">Shoot tip</tissue>
    </source>
</reference>
<reference evidence="1" key="2">
    <citation type="journal article" date="2023" name="Int. J. Mol. Sci.">
        <title>De Novo Assembly and Annotation of 11 Diverse Shrub Willow (Salix) Genomes Reveals Novel Gene Organization in Sex-Linked Regions.</title>
        <authorList>
            <person name="Hyden B."/>
            <person name="Feng K."/>
            <person name="Yates T.B."/>
            <person name="Jawdy S."/>
            <person name="Cereghino C."/>
            <person name="Smart L.B."/>
            <person name="Muchero W."/>
        </authorList>
    </citation>
    <scope>NUCLEOTIDE SEQUENCE</scope>
    <source>
        <tissue evidence="1">Shoot tip</tissue>
    </source>
</reference>
<protein>
    <submittedName>
        <fullName evidence="1">Uncharacterized protein</fullName>
    </submittedName>
</protein>
<evidence type="ECO:0000313" key="1">
    <source>
        <dbReference type="EMBL" id="KAJ6753150.1"/>
    </source>
</evidence>
<proteinExistence type="predicted"/>
<evidence type="ECO:0000313" key="2">
    <source>
        <dbReference type="Proteomes" id="UP001151752"/>
    </source>
</evidence>
<dbReference type="Proteomes" id="UP001151752">
    <property type="component" value="Unassembled WGS sequence"/>
</dbReference>
<dbReference type="EMBL" id="JAPFFM010000008">
    <property type="protein sequence ID" value="KAJ6753150.1"/>
    <property type="molecule type" value="Genomic_DNA"/>
</dbReference>
<name>A0A9Q0ZZX4_9ROSI</name>
<sequence>MLLLDSHHCGCYWTENSHQAAALWRNLWRKLPPWRGLALPPEFLLLRREKTCSCCCCYVCWTGKLVFLAGTCIAMAVMEGNIIVAVVEGL</sequence>